<keyword evidence="8" id="KW-1185">Reference proteome</keyword>
<dbReference type="InterPro" id="IPR018483">
    <property type="entry name" value="Carb_kinase_FGGY_CS"/>
</dbReference>
<feature type="domain" description="Carbohydrate kinase FGGY C-terminal" evidence="6">
    <location>
        <begin position="256"/>
        <end position="444"/>
    </location>
</feature>
<dbReference type="InterPro" id="IPR050406">
    <property type="entry name" value="FGGY_Carb_Kinase"/>
</dbReference>
<evidence type="ECO:0000313" key="7">
    <source>
        <dbReference type="EMBL" id="MBB3930263.1"/>
    </source>
</evidence>
<evidence type="ECO:0000259" key="5">
    <source>
        <dbReference type="Pfam" id="PF00370"/>
    </source>
</evidence>
<proteinExistence type="inferred from homology"/>
<dbReference type="EMBL" id="JACIDS010000002">
    <property type="protein sequence ID" value="MBB3930263.1"/>
    <property type="molecule type" value="Genomic_DNA"/>
</dbReference>
<dbReference type="InterPro" id="IPR000577">
    <property type="entry name" value="Carb_kinase_FGGY"/>
</dbReference>
<evidence type="ECO:0000313" key="8">
    <source>
        <dbReference type="Proteomes" id="UP000553963"/>
    </source>
</evidence>
<evidence type="ECO:0000256" key="1">
    <source>
        <dbReference type="ARBA" id="ARBA00009156"/>
    </source>
</evidence>
<dbReference type="Gene3D" id="3.30.420.40">
    <property type="match status" value="2"/>
</dbReference>
<feature type="domain" description="Carbohydrate kinase FGGY N-terminal" evidence="5">
    <location>
        <begin position="6"/>
        <end position="246"/>
    </location>
</feature>
<dbReference type="PANTHER" id="PTHR43095:SF5">
    <property type="entry name" value="XYLULOSE KINASE"/>
    <property type="match status" value="1"/>
</dbReference>
<evidence type="ECO:0000256" key="4">
    <source>
        <dbReference type="RuleBase" id="RU003733"/>
    </source>
</evidence>
<keyword evidence="3 4" id="KW-0418">Kinase</keyword>
<accession>A0A840ALX4</accession>
<gene>
    <name evidence="7" type="ORF">GGR25_001302</name>
</gene>
<dbReference type="GO" id="GO:0004856">
    <property type="term" value="F:D-xylulokinase activity"/>
    <property type="evidence" value="ECO:0007669"/>
    <property type="project" value="UniProtKB-EC"/>
</dbReference>
<dbReference type="InterPro" id="IPR018485">
    <property type="entry name" value="FGGY_C"/>
</dbReference>
<sequence>MPLPAVLGIDIGTSSVKAVLVDQSARVIAGGRVAYATAQPGPGLSEQRPEDWREAAIGAVRAALDAAGDVAVAAISFSGHMSAPVLVGADGTALGPCHTITDQRAAAEADCIAPALADALARRTGNLPGTHLTLPKLMWWRDHAPEVWAQTAAILGPKDWLRLWMTGDVASDPTDAGNSMLFEAGRWGFAEDLAAAAGIAFDKLPRLRETDAIAGPLLPGPAAALGLPAGIPVVTGAADMPAMLLGAGMDLASDMSVTIGTSANVIAGLPGVEPALVGRMNTLPYPEGPQLYAIASHFGGGGAIAWLTALLSGAARPDPAFIAPIAEEAARVPTGSDGLIFLPYLSGGGSPTFDNAARGAFLGLSMAHGRAHMLRAILEGVSADVAASLDLLGAIAPRRRILFSGGGARLPFWPQLLADISGLPVVSASVADASTLGAGLIAGVGIGWFGGSLASARKLVAPQGPATEPRSSAETAELRRRFDKAKAARRPDLLAPQPLVSA</sequence>
<dbReference type="AlphaFoldDB" id="A0A840ALX4"/>
<dbReference type="InterPro" id="IPR018484">
    <property type="entry name" value="FGGY_N"/>
</dbReference>
<dbReference type="PROSITE" id="PS00445">
    <property type="entry name" value="FGGY_KINASES_2"/>
    <property type="match status" value="1"/>
</dbReference>
<comment type="caution">
    <text evidence="7">The sequence shown here is derived from an EMBL/GenBank/DDBJ whole genome shotgun (WGS) entry which is preliminary data.</text>
</comment>
<dbReference type="PANTHER" id="PTHR43095">
    <property type="entry name" value="SUGAR KINASE"/>
    <property type="match status" value="1"/>
</dbReference>
<dbReference type="Pfam" id="PF02782">
    <property type="entry name" value="FGGY_C"/>
    <property type="match status" value="1"/>
</dbReference>
<reference evidence="7 8" key="1">
    <citation type="submission" date="2020-08" db="EMBL/GenBank/DDBJ databases">
        <title>Genomic Encyclopedia of Type Strains, Phase IV (KMG-IV): sequencing the most valuable type-strain genomes for metagenomic binning, comparative biology and taxonomic classification.</title>
        <authorList>
            <person name="Goeker M."/>
        </authorList>
    </citation>
    <scope>NUCLEOTIDE SEQUENCE [LARGE SCALE GENOMIC DNA]</scope>
    <source>
        <strain evidence="7 8">DSM 25966</strain>
    </source>
</reference>
<comment type="similarity">
    <text evidence="1 4">Belongs to the FGGY kinase family.</text>
</comment>
<dbReference type="InterPro" id="IPR043129">
    <property type="entry name" value="ATPase_NBD"/>
</dbReference>
<dbReference type="SUPFAM" id="SSF53067">
    <property type="entry name" value="Actin-like ATPase domain"/>
    <property type="match status" value="2"/>
</dbReference>
<evidence type="ECO:0000259" key="6">
    <source>
        <dbReference type="Pfam" id="PF02782"/>
    </source>
</evidence>
<protein>
    <submittedName>
        <fullName evidence="7">Xylulokinase</fullName>
        <ecNumber evidence="7">2.7.1.17</ecNumber>
    </submittedName>
</protein>
<keyword evidence="2 4" id="KW-0808">Transferase</keyword>
<dbReference type="Proteomes" id="UP000553963">
    <property type="component" value="Unassembled WGS sequence"/>
</dbReference>
<dbReference type="Pfam" id="PF00370">
    <property type="entry name" value="FGGY_N"/>
    <property type="match status" value="1"/>
</dbReference>
<evidence type="ECO:0000256" key="3">
    <source>
        <dbReference type="ARBA" id="ARBA00022777"/>
    </source>
</evidence>
<organism evidence="7 8">
    <name type="scientific">Kaistia hirudinis</name>
    <dbReference type="NCBI Taxonomy" id="1293440"/>
    <lineage>
        <taxon>Bacteria</taxon>
        <taxon>Pseudomonadati</taxon>
        <taxon>Pseudomonadota</taxon>
        <taxon>Alphaproteobacteria</taxon>
        <taxon>Hyphomicrobiales</taxon>
        <taxon>Kaistiaceae</taxon>
        <taxon>Kaistia</taxon>
    </lineage>
</organism>
<dbReference type="EC" id="2.7.1.17" evidence="7"/>
<dbReference type="RefSeq" id="WP_183397940.1">
    <property type="nucleotide sequence ID" value="NZ_JACIDS010000002.1"/>
</dbReference>
<dbReference type="PIRSF" id="PIRSF000538">
    <property type="entry name" value="GlpK"/>
    <property type="match status" value="1"/>
</dbReference>
<dbReference type="CDD" id="cd07808">
    <property type="entry name" value="ASKHA_NBD_FGGY_EcXK-like"/>
    <property type="match status" value="1"/>
</dbReference>
<name>A0A840ALX4_9HYPH</name>
<evidence type="ECO:0000256" key="2">
    <source>
        <dbReference type="ARBA" id="ARBA00022679"/>
    </source>
</evidence>